<dbReference type="Gene3D" id="2.40.170.20">
    <property type="entry name" value="TonB-dependent receptor, beta-barrel domain"/>
    <property type="match status" value="1"/>
</dbReference>
<protein>
    <submittedName>
        <fullName evidence="4">TonB-dependent siderophore receptor</fullName>
    </submittedName>
</protein>
<dbReference type="SUPFAM" id="SSF56935">
    <property type="entry name" value="Porins"/>
    <property type="match status" value="1"/>
</dbReference>
<keyword evidence="3" id="KW-0998">Cell outer membrane</keyword>
<organism evidence="4 5">
    <name type="scientific">Haemophilus influenzae R3021</name>
    <dbReference type="NCBI Taxonomy" id="375432"/>
    <lineage>
        <taxon>Bacteria</taxon>
        <taxon>Pseudomonadati</taxon>
        <taxon>Pseudomonadota</taxon>
        <taxon>Gammaproteobacteria</taxon>
        <taxon>Pasteurellales</taxon>
        <taxon>Pasteurellaceae</taxon>
        <taxon>Haemophilus</taxon>
    </lineage>
</organism>
<evidence type="ECO:0000313" key="5">
    <source>
        <dbReference type="Proteomes" id="UP000003798"/>
    </source>
</evidence>
<evidence type="ECO:0000313" key="4">
    <source>
        <dbReference type="EMBL" id="EDJ91122.1"/>
    </source>
</evidence>
<evidence type="ECO:0000256" key="1">
    <source>
        <dbReference type="ARBA" id="ARBA00004442"/>
    </source>
</evidence>
<dbReference type="InterPro" id="IPR036942">
    <property type="entry name" value="Beta-barrel_TonB_sf"/>
</dbReference>
<accession>A4N3S2</accession>
<sequence>MIFGNIRIGGGARYLGSWYAYNNTYTKAYKLPQAIVYDAFIAYDTKISGKKVSFQLNGKNLSNKVYSPSTSGNASRTLIPVALGYAREVILNTKIEF</sequence>
<dbReference type="EMBL" id="AAZE01000005">
    <property type="protein sequence ID" value="EDJ91122.1"/>
    <property type="molecule type" value="Genomic_DNA"/>
</dbReference>
<dbReference type="AlphaFoldDB" id="A4N3S2"/>
<keyword evidence="4" id="KW-0675">Receptor</keyword>
<dbReference type="GO" id="GO:0009279">
    <property type="term" value="C:cell outer membrane"/>
    <property type="evidence" value="ECO:0007669"/>
    <property type="project" value="UniProtKB-SubCell"/>
</dbReference>
<evidence type="ECO:0000256" key="3">
    <source>
        <dbReference type="ARBA" id="ARBA00023237"/>
    </source>
</evidence>
<reference evidence="4 5" key="1">
    <citation type="journal article" date="2007" name="Genome Biol.">
        <title>Characterization and modeling of the Haemophilus influenzae core and supragenomes based on the complete genomic sequences of Rd and 12 clinical nontypeable strains.</title>
        <authorList>
            <person name="Hogg J.S."/>
            <person name="Hu F.Z."/>
            <person name="Janto B."/>
            <person name="Boissy R."/>
            <person name="Hayes J."/>
            <person name="Keefe R."/>
            <person name="Post J.C."/>
            <person name="Ehrlich G.D."/>
        </authorList>
    </citation>
    <scope>NUCLEOTIDE SEQUENCE [LARGE SCALE GENOMIC DNA]</scope>
    <source>
        <strain evidence="4 5">R3021</strain>
    </source>
</reference>
<gene>
    <name evidence="4" type="ORF">CGSHi22421_10287</name>
</gene>
<proteinExistence type="predicted"/>
<name>A4N3S2_HAEIF</name>
<dbReference type="Proteomes" id="UP000003798">
    <property type="component" value="Unassembled WGS sequence"/>
</dbReference>
<keyword evidence="2" id="KW-0472">Membrane</keyword>
<evidence type="ECO:0000256" key="2">
    <source>
        <dbReference type="ARBA" id="ARBA00023136"/>
    </source>
</evidence>
<comment type="subcellular location">
    <subcellularLocation>
        <location evidence="1">Cell outer membrane</location>
    </subcellularLocation>
</comment>